<dbReference type="Pfam" id="PF01817">
    <property type="entry name" value="CM_2"/>
    <property type="match status" value="1"/>
</dbReference>
<dbReference type="InterPro" id="IPR002701">
    <property type="entry name" value="CM_II_prokaryot"/>
</dbReference>
<dbReference type="Gene3D" id="3.60.120.10">
    <property type="entry name" value="Anthranilate synthase"/>
    <property type="match status" value="1"/>
</dbReference>
<dbReference type="AlphaFoldDB" id="A0A6A7MZ97"/>
<dbReference type="Gene3D" id="1.20.59.10">
    <property type="entry name" value="Chorismate mutase"/>
    <property type="match status" value="1"/>
</dbReference>
<accession>A0A6A7MZ97</accession>
<dbReference type="PANTHER" id="PTHR42839">
    <property type="entry name" value="ISOCHORISMATE SYNTHASE ENTC"/>
    <property type="match status" value="1"/>
</dbReference>
<dbReference type="GO" id="GO:0004106">
    <property type="term" value="F:chorismate mutase activity"/>
    <property type="evidence" value="ECO:0007669"/>
    <property type="project" value="UniProtKB-EC"/>
</dbReference>
<dbReference type="NCBIfam" id="TIGR01803">
    <property type="entry name" value="CM-like"/>
    <property type="match status" value="1"/>
</dbReference>
<keyword evidence="5 8" id="KW-0413">Isomerase</keyword>
<dbReference type="PROSITE" id="PS51168">
    <property type="entry name" value="CHORISMATE_MUT_2"/>
    <property type="match status" value="1"/>
</dbReference>
<dbReference type="SMART" id="SM00830">
    <property type="entry name" value="CM_2"/>
    <property type="match status" value="1"/>
</dbReference>
<dbReference type="SUPFAM" id="SSF48600">
    <property type="entry name" value="Chorismate mutase II"/>
    <property type="match status" value="1"/>
</dbReference>
<evidence type="ECO:0000256" key="6">
    <source>
        <dbReference type="ARBA" id="ARBA00041564"/>
    </source>
</evidence>
<name>A0A6A7MZ97_9BURK</name>
<organism evidence="8 9">
    <name type="scientific">Rugamonas aquatica</name>
    <dbReference type="NCBI Taxonomy" id="2743357"/>
    <lineage>
        <taxon>Bacteria</taxon>
        <taxon>Pseudomonadati</taxon>
        <taxon>Pseudomonadota</taxon>
        <taxon>Betaproteobacteria</taxon>
        <taxon>Burkholderiales</taxon>
        <taxon>Oxalobacteraceae</taxon>
        <taxon>Telluria group</taxon>
        <taxon>Rugamonas</taxon>
    </lineage>
</organism>
<proteinExistence type="inferred from homology"/>
<protein>
    <recommendedName>
        <fullName evidence="6">Isochorismate mutase</fullName>
        <ecNumber evidence="4">5.4.4.2</ecNumber>
        <ecNumber evidence="3">5.4.99.5</ecNumber>
    </recommendedName>
</protein>
<evidence type="ECO:0000313" key="8">
    <source>
        <dbReference type="EMBL" id="MQA38057.1"/>
    </source>
</evidence>
<comment type="caution">
    <text evidence="8">The sequence shown here is derived from an EMBL/GenBank/DDBJ whole genome shotgun (WGS) entry which is preliminary data.</text>
</comment>
<sequence length="571" mass="63090">MKLPKECQSLDDVRTEIDRLDSQIIAALGSRLDYVKAASAFKADEKSIPAPERVAAMIPRRRMWAVKAGLEPDFIERIFRELIAWFINEQILYYRSTAHGLPLDRGNLRRALDAGHERAKAAGRPMLVSVTQRIDAFDPIKVFDAARISASPAFLWTQGTANFAMVGVDAARVFEGQGQDRFAQVLAAWRALLDGALIDKPAGAQNVGPMLSGGFSFDPEQTRTPRWHGFADASLILPKLQLTKAMDASYLTANIIVEADQQPETEAARLEQLWLHILGHTEPDAEVASTPDLLHYRNVLPPAQWEQLVRDAAATIRGGAIQKVVLAREVQAVGTLPFTVRHALQRLQDIYPQAYLFAISRGDSCFLGATPERLVRLHAKTVEVTALAGTCRRGRFTREDHLLGEQLLNSNKDRHEHALVVDMLRNALDAYCENLDIPSQPVLLKLQNVQHLYTPIAGCLRSDAHVLDLVAALHPTPAVGGLPRSAALAYLRSHEQLDRGWFAAPVGWMDAQGQGEFAVALRSVLMTNNEASLFAGCGIVGDSEPESEFAETELKLRAMKFALGQDDRQMR</sequence>
<dbReference type="PANTHER" id="PTHR42839:SF2">
    <property type="entry name" value="ISOCHORISMATE SYNTHASE ENTC"/>
    <property type="match status" value="1"/>
</dbReference>
<feature type="domain" description="Chorismate mutase" evidence="7">
    <location>
        <begin position="4"/>
        <end position="94"/>
    </location>
</feature>
<dbReference type="Pfam" id="PF00425">
    <property type="entry name" value="Chorismate_bind"/>
    <property type="match status" value="1"/>
</dbReference>
<evidence type="ECO:0000313" key="9">
    <source>
        <dbReference type="Proteomes" id="UP000440498"/>
    </source>
</evidence>
<dbReference type="Proteomes" id="UP000440498">
    <property type="component" value="Unassembled WGS sequence"/>
</dbReference>
<dbReference type="NCBIfam" id="TIGR00543">
    <property type="entry name" value="isochor_syn"/>
    <property type="match status" value="1"/>
</dbReference>
<comment type="catalytic activity">
    <reaction evidence="1">
        <text>chorismate = isochorismate</text>
        <dbReference type="Rhea" id="RHEA:18985"/>
        <dbReference type="ChEBI" id="CHEBI:29748"/>
        <dbReference type="ChEBI" id="CHEBI:29780"/>
        <dbReference type="EC" id="5.4.4.2"/>
    </reaction>
</comment>
<dbReference type="InterPro" id="IPR008241">
    <property type="entry name" value="Isochorismate_pyruvate-lyase"/>
</dbReference>
<dbReference type="InterPro" id="IPR004561">
    <property type="entry name" value="IsoChor_synthase"/>
</dbReference>
<dbReference type="EMBL" id="WHUG01000002">
    <property type="protein sequence ID" value="MQA38057.1"/>
    <property type="molecule type" value="Genomic_DNA"/>
</dbReference>
<evidence type="ECO:0000256" key="3">
    <source>
        <dbReference type="ARBA" id="ARBA00012404"/>
    </source>
</evidence>
<dbReference type="GO" id="GO:0046417">
    <property type="term" value="P:chorismate metabolic process"/>
    <property type="evidence" value="ECO:0007669"/>
    <property type="project" value="InterPro"/>
</dbReference>
<dbReference type="PRINTS" id="PR00095">
    <property type="entry name" value="ANTSNTHASEI"/>
</dbReference>
<evidence type="ECO:0000256" key="5">
    <source>
        <dbReference type="ARBA" id="ARBA00023235"/>
    </source>
</evidence>
<dbReference type="EC" id="5.4.4.2" evidence="4"/>
<dbReference type="NCBIfam" id="NF005459">
    <property type="entry name" value="PRK07054.1"/>
    <property type="match status" value="1"/>
</dbReference>
<dbReference type="InterPro" id="IPR019999">
    <property type="entry name" value="Anth_synth_I-like"/>
</dbReference>
<keyword evidence="9" id="KW-1185">Reference proteome</keyword>
<dbReference type="GO" id="GO:0008909">
    <property type="term" value="F:isochorismate synthase activity"/>
    <property type="evidence" value="ECO:0007669"/>
    <property type="project" value="UniProtKB-EC"/>
</dbReference>
<dbReference type="SUPFAM" id="SSF56322">
    <property type="entry name" value="ADC synthase"/>
    <property type="match status" value="1"/>
</dbReference>
<dbReference type="InterPro" id="IPR005801">
    <property type="entry name" value="ADC_synthase"/>
</dbReference>
<gene>
    <name evidence="8" type="ORF">GEV02_07840</name>
</gene>
<evidence type="ECO:0000256" key="2">
    <source>
        <dbReference type="ARBA" id="ARBA00005297"/>
    </source>
</evidence>
<dbReference type="InterPro" id="IPR036263">
    <property type="entry name" value="Chorismate_II_sf"/>
</dbReference>
<dbReference type="NCBIfam" id="NF005475">
    <property type="entry name" value="PRK07075.1"/>
    <property type="match status" value="1"/>
</dbReference>
<dbReference type="RefSeq" id="WP_152837477.1">
    <property type="nucleotide sequence ID" value="NZ_WHUG01000002.1"/>
</dbReference>
<evidence type="ECO:0000259" key="7">
    <source>
        <dbReference type="PROSITE" id="PS51168"/>
    </source>
</evidence>
<evidence type="ECO:0000256" key="1">
    <source>
        <dbReference type="ARBA" id="ARBA00000799"/>
    </source>
</evidence>
<dbReference type="GO" id="GO:0009697">
    <property type="term" value="P:salicylic acid biosynthetic process"/>
    <property type="evidence" value="ECO:0007669"/>
    <property type="project" value="InterPro"/>
</dbReference>
<dbReference type="EC" id="5.4.99.5" evidence="3"/>
<reference evidence="8 9" key="1">
    <citation type="submission" date="2019-10" db="EMBL/GenBank/DDBJ databases">
        <title>Two novel species isolated from a subtropical stream in China.</title>
        <authorList>
            <person name="Lu H."/>
        </authorList>
    </citation>
    <scope>NUCLEOTIDE SEQUENCE [LARGE SCALE GENOMIC DNA]</scope>
    <source>
        <strain evidence="8 9">FT29W</strain>
    </source>
</reference>
<dbReference type="InterPro" id="IPR015890">
    <property type="entry name" value="Chorismate_C"/>
</dbReference>
<dbReference type="InterPro" id="IPR036979">
    <property type="entry name" value="CM_dom_sf"/>
</dbReference>
<comment type="similarity">
    <text evidence="2">Belongs to the isochorismate synthase family.</text>
</comment>
<dbReference type="GO" id="GO:0016835">
    <property type="term" value="F:carbon-oxygen lyase activity"/>
    <property type="evidence" value="ECO:0007669"/>
    <property type="project" value="InterPro"/>
</dbReference>
<evidence type="ECO:0000256" key="4">
    <source>
        <dbReference type="ARBA" id="ARBA00012824"/>
    </source>
</evidence>